<dbReference type="EMBL" id="CP000230">
    <property type="protein sequence ID" value="ABC21324.1"/>
    <property type="molecule type" value="Genomic_DNA"/>
</dbReference>
<evidence type="ECO:0000313" key="3">
    <source>
        <dbReference type="Proteomes" id="UP000001929"/>
    </source>
</evidence>
<dbReference type="InterPro" id="IPR036890">
    <property type="entry name" value="HATPase_C_sf"/>
</dbReference>
<feature type="domain" description="Histidine phosphotransferase ChpT C-terminal" evidence="1">
    <location>
        <begin position="101"/>
        <end position="215"/>
    </location>
</feature>
<dbReference type="KEGG" id="rru:Rru_A0520"/>
<dbReference type="InterPro" id="IPR018762">
    <property type="entry name" value="ChpT_C"/>
</dbReference>
<dbReference type="Gene3D" id="1.10.287.130">
    <property type="match status" value="1"/>
</dbReference>
<proteinExistence type="predicted"/>
<organism evidence="2 3">
    <name type="scientific">Rhodospirillum rubrum (strain ATCC 11170 / ATH 1.1.1 / DSM 467 / LMG 4362 / NCIMB 8255 / S1)</name>
    <dbReference type="NCBI Taxonomy" id="269796"/>
    <lineage>
        <taxon>Bacteria</taxon>
        <taxon>Pseudomonadati</taxon>
        <taxon>Pseudomonadota</taxon>
        <taxon>Alphaproteobacteria</taxon>
        <taxon>Rhodospirillales</taxon>
        <taxon>Rhodospirillaceae</taxon>
        <taxon>Rhodospirillum</taxon>
    </lineage>
</organism>
<reference evidence="2 3" key="1">
    <citation type="journal article" date="2011" name="Stand. Genomic Sci.">
        <title>Complete genome sequence of Rhodospirillum rubrum type strain (S1).</title>
        <authorList>
            <person name="Munk A.C."/>
            <person name="Copeland A."/>
            <person name="Lucas S."/>
            <person name="Lapidus A."/>
            <person name="Del Rio T.G."/>
            <person name="Barry K."/>
            <person name="Detter J.C."/>
            <person name="Hammon N."/>
            <person name="Israni S."/>
            <person name="Pitluck S."/>
            <person name="Brettin T."/>
            <person name="Bruce D."/>
            <person name="Han C."/>
            <person name="Tapia R."/>
            <person name="Gilna P."/>
            <person name="Schmutz J."/>
            <person name="Larimer F."/>
            <person name="Land M."/>
            <person name="Kyrpides N.C."/>
            <person name="Mavromatis K."/>
            <person name="Richardson P."/>
            <person name="Rohde M."/>
            <person name="Goker M."/>
            <person name="Klenk H.P."/>
            <person name="Zhang Y."/>
            <person name="Roberts G.P."/>
            <person name="Reslewic S."/>
            <person name="Schwartz D.C."/>
        </authorList>
    </citation>
    <scope>NUCLEOTIDE SEQUENCE [LARGE SCALE GENOMIC DNA]</scope>
    <source>
        <strain evidence="3">ATCC 11170 / ATH 1.1.1 / DSM 467 / LMG 4362 / NCIMB 8255 / S1</strain>
    </source>
</reference>
<gene>
    <name evidence="2" type="ordered locus">Rru_A0520</name>
</gene>
<sequence>MSETPFSPHSFAASAPSVPDRAEGAAEDLDLALMLCTRLCHDLAGSIGAVNTGAELLEEEGEAFDPETLALLADSARGAALRLKVLRMAMGLVRGRQPTLAEAAEGLGGLLAASGRRFALGDPAMGDPGAPTVQLLVNLAMVAADVWPKAAEITLGATEDGYGVWARGAAGPPSASWDQALAGGDDVPDPRTVQAWLTKRLAARLGMAILIPSSQAGTLLLTRR</sequence>
<dbReference type="AlphaFoldDB" id="Q2RX21"/>
<protein>
    <recommendedName>
        <fullName evidence="1">Histidine phosphotransferase ChpT C-terminal domain-containing protein</fullName>
    </recommendedName>
</protein>
<evidence type="ECO:0000313" key="2">
    <source>
        <dbReference type="EMBL" id="ABC21324.1"/>
    </source>
</evidence>
<dbReference type="PATRIC" id="fig|269796.9.peg.574"/>
<dbReference type="EnsemblBacteria" id="ABC21324">
    <property type="protein sequence ID" value="ABC21324"/>
    <property type="gene ID" value="Rru_A0520"/>
</dbReference>
<dbReference type="Proteomes" id="UP000001929">
    <property type="component" value="Chromosome"/>
</dbReference>
<dbReference type="Gene3D" id="3.30.565.10">
    <property type="entry name" value="Histidine kinase-like ATPase, C-terminal domain"/>
    <property type="match status" value="1"/>
</dbReference>
<dbReference type="HOGENOM" id="CLU_086320_0_1_5"/>
<keyword evidence="3" id="KW-1185">Reference proteome</keyword>
<evidence type="ECO:0000259" key="1">
    <source>
        <dbReference type="Pfam" id="PF10090"/>
    </source>
</evidence>
<dbReference type="Pfam" id="PF10090">
    <property type="entry name" value="HPTransfase"/>
    <property type="match status" value="1"/>
</dbReference>
<name>Q2RX21_RHORT</name>
<dbReference type="RefSeq" id="WP_011388278.1">
    <property type="nucleotide sequence ID" value="NC_007643.1"/>
</dbReference>
<accession>Q2RX21</accession>
<dbReference type="eggNOG" id="COG5385">
    <property type="taxonomic scope" value="Bacteria"/>
</dbReference>
<dbReference type="STRING" id="269796.Rru_A0520"/>